<proteinExistence type="predicted"/>
<name>A0A8I2YLQ5_9AGAM</name>
<comment type="caution">
    <text evidence="1">The sequence shown here is derived from an EMBL/GenBank/DDBJ whole genome shotgun (WGS) entry which is preliminary data.</text>
</comment>
<dbReference type="OrthoDB" id="2662900at2759"/>
<evidence type="ECO:0000313" key="1">
    <source>
        <dbReference type="EMBL" id="KAG6373597.1"/>
    </source>
</evidence>
<dbReference type="AlphaFoldDB" id="A0A8I2YLQ5"/>
<evidence type="ECO:0000313" key="2">
    <source>
        <dbReference type="Proteomes" id="UP000683000"/>
    </source>
</evidence>
<keyword evidence="2" id="KW-1185">Reference proteome</keyword>
<dbReference type="Proteomes" id="UP000683000">
    <property type="component" value="Unassembled WGS sequence"/>
</dbReference>
<accession>A0A8I2YLQ5</accession>
<protein>
    <submittedName>
        <fullName evidence="1">Uncharacterized protein</fullName>
    </submittedName>
</protein>
<dbReference type="EMBL" id="JAGFBS010000021">
    <property type="protein sequence ID" value="KAG6373597.1"/>
    <property type="molecule type" value="Genomic_DNA"/>
</dbReference>
<reference evidence="1" key="1">
    <citation type="submission" date="2021-03" db="EMBL/GenBank/DDBJ databases">
        <title>Evolutionary innovations through gain and loss of genes in the ectomycorrhizal Boletales.</title>
        <authorList>
            <person name="Wu G."/>
            <person name="Miyauchi S."/>
            <person name="Morin E."/>
            <person name="Yang Z.-L."/>
            <person name="Xu J."/>
            <person name="Martin F.M."/>
        </authorList>
    </citation>
    <scope>NUCLEOTIDE SEQUENCE</scope>
    <source>
        <strain evidence="1">BR01</strain>
    </source>
</reference>
<gene>
    <name evidence="1" type="ORF">JVT61DRAFT_6247</name>
</gene>
<sequence>MDSLPKALENFTRLVKPLPSNTVSKGHRQTTLSCAGIVATEPLPAVKEDKQGLLDIDLTQNDSPIAATAGNATAGSMQPPNLQYDADGFVIESVKKCSEYTMKDLPVPSDQHWSRGAIGTLTLWCGSQPNVSVIPDEVFVTVLQDIFNNVYPGIKYRVTTNCSVHAVALQRISEWRSGFGSAALALMISYFAELPDDKVSQDEAAKLHRSFRFLDANPNSDAEPTPDGRFKLPFLYELLATTHLSDIPGYIEVKGWNTKQLGLGKNGGGVITIAAAVLGCAVEFIWDGVIDVEQVLVDMIDARDGKMKVKLPKTLNKATGRETSTPYQFSASNWSAGTAHYKLSVERRGPEFVRSVLAEAQSRRNLKIANTAKGDCTAASKNANDADPRALLCNDPYAIEADHKLTQILVPGYDLHLAFKSSYCSSPPPSFLPCNHPVKCYGH</sequence>
<organism evidence="1 2">
    <name type="scientific">Boletus reticuloceps</name>
    <dbReference type="NCBI Taxonomy" id="495285"/>
    <lineage>
        <taxon>Eukaryota</taxon>
        <taxon>Fungi</taxon>
        <taxon>Dikarya</taxon>
        <taxon>Basidiomycota</taxon>
        <taxon>Agaricomycotina</taxon>
        <taxon>Agaricomycetes</taxon>
        <taxon>Agaricomycetidae</taxon>
        <taxon>Boletales</taxon>
        <taxon>Boletineae</taxon>
        <taxon>Boletaceae</taxon>
        <taxon>Boletoideae</taxon>
        <taxon>Boletus</taxon>
    </lineage>
</organism>